<dbReference type="InterPro" id="IPR014756">
    <property type="entry name" value="Ig_E-set"/>
</dbReference>
<feature type="domain" description="Potassium channel inwardly rectifying transmembrane" evidence="13">
    <location>
        <begin position="15"/>
        <end position="164"/>
    </location>
</feature>
<dbReference type="Gene3D" id="1.10.287.70">
    <property type="match status" value="1"/>
</dbReference>
<keyword evidence="6 11" id="KW-0630">Potassium</keyword>
<dbReference type="Pfam" id="PF17655">
    <property type="entry name" value="IRK_C"/>
    <property type="match status" value="1"/>
</dbReference>
<keyword evidence="2 11" id="KW-0813">Transport</keyword>
<keyword evidence="7 12" id="KW-1133">Transmembrane helix</keyword>
<keyword evidence="4 11" id="KW-0812">Transmembrane</keyword>
<keyword evidence="5 11" id="KW-0851">Voltage-gated channel</keyword>
<evidence type="ECO:0000256" key="2">
    <source>
        <dbReference type="ARBA" id="ARBA00022448"/>
    </source>
</evidence>
<protein>
    <recommendedName>
        <fullName evidence="18">Inward rectifier potassium channel C-terminal domain-containing protein</fullName>
    </recommendedName>
</protein>
<dbReference type="AlphaFoldDB" id="T1EMB1"/>
<reference evidence="16" key="3">
    <citation type="submission" date="2015-06" db="UniProtKB">
        <authorList>
            <consortium name="EnsemblMetazoa"/>
        </authorList>
    </citation>
    <scope>IDENTIFICATION</scope>
</reference>
<keyword evidence="10 11" id="KW-0407">Ion channel</keyword>
<dbReference type="InParanoid" id="T1EMB1"/>
<evidence type="ECO:0000256" key="7">
    <source>
        <dbReference type="ARBA" id="ARBA00022989"/>
    </source>
</evidence>
<evidence type="ECO:0008006" key="18">
    <source>
        <dbReference type="Google" id="ProtNLM"/>
    </source>
</evidence>
<evidence type="ECO:0000313" key="17">
    <source>
        <dbReference type="Proteomes" id="UP000015101"/>
    </source>
</evidence>
<dbReference type="InterPro" id="IPR016449">
    <property type="entry name" value="K_chnl_inward-rec_Kir"/>
</dbReference>
<evidence type="ECO:0000256" key="11">
    <source>
        <dbReference type="RuleBase" id="RU003822"/>
    </source>
</evidence>
<dbReference type="Gene3D" id="2.60.40.1400">
    <property type="entry name" value="G protein-activated inward rectifier potassium channel 1"/>
    <property type="match status" value="1"/>
</dbReference>
<dbReference type="eggNOG" id="KOG3827">
    <property type="taxonomic scope" value="Eukaryota"/>
</dbReference>
<accession>T1EMB1</accession>
<dbReference type="RefSeq" id="XP_009021799.1">
    <property type="nucleotide sequence ID" value="XM_009023551.1"/>
</dbReference>
<dbReference type="PIRSF" id="PIRSF005465">
    <property type="entry name" value="GIRK_kir"/>
    <property type="match status" value="1"/>
</dbReference>
<dbReference type="Proteomes" id="UP000015101">
    <property type="component" value="Unassembled WGS sequence"/>
</dbReference>
<dbReference type="InterPro" id="IPR041647">
    <property type="entry name" value="IRK_C"/>
</dbReference>
<dbReference type="STRING" id="6412.T1EMB1"/>
<proteinExistence type="inferred from homology"/>
<feature type="transmembrane region" description="Helical" evidence="12">
    <location>
        <begin position="135"/>
        <end position="159"/>
    </location>
</feature>
<dbReference type="CTD" id="20197711"/>
<keyword evidence="8 11" id="KW-0406">Ion transport</keyword>
<dbReference type="PANTHER" id="PTHR11767:SF102">
    <property type="entry name" value="INWARDLY RECTIFYING POTASSIUM CHANNEL 1, ISOFORM F"/>
    <property type="match status" value="1"/>
</dbReference>
<dbReference type="FunFam" id="1.10.287.70:FF:000398">
    <property type="entry name" value="Uncharacterized protein"/>
    <property type="match status" value="1"/>
</dbReference>
<feature type="transmembrane region" description="Helical" evidence="12">
    <location>
        <begin position="52"/>
        <end position="73"/>
    </location>
</feature>
<dbReference type="PANTHER" id="PTHR11767">
    <property type="entry name" value="INWARD RECTIFIER POTASSIUM CHANNEL"/>
    <property type="match status" value="1"/>
</dbReference>
<evidence type="ECO:0000256" key="9">
    <source>
        <dbReference type="ARBA" id="ARBA00023136"/>
    </source>
</evidence>
<evidence type="ECO:0000256" key="12">
    <source>
        <dbReference type="SAM" id="Phobius"/>
    </source>
</evidence>
<dbReference type="HOGENOM" id="CLU_022738_3_0_1"/>
<evidence type="ECO:0000256" key="6">
    <source>
        <dbReference type="ARBA" id="ARBA00022958"/>
    </source>
</evidence>
<reference evidence="17" key="1">
    <citation type="submission" date="2012-12" db="EMBL/GenBank/DDBJ databases">
        <authorList>
            <person name="Hellsten U."/>
            <person name="Grimwood J."/>
            <person name="Chapman J.A."/>
            <person name="Shapiro H."/>
            <person name="Aerts A."/>
            <person name="Otillar R.P."/>
            <person name="Terry A.Y."/>
            <person name="Boore J.L."/>
            <person name="Simakov O."/>
            <person name="Marletaz F."/>
            <person name="Cho S.-J."/>
            <person name="Edsinger-Gonzales E."/>
            <person name="Havlak P."/>
            <person name="Kuo D.-H."/>
            <person name="Larsson T."/>
            <person name="Lv J."/>
            <person name="Arendt D."/>
            <person name="Savage R."/>
            <person name="Osoegawa K."/>
            <person name="de Jong P."/>
            <person name="Lindberg D.R."/>
            <person name="Seaver E.C."/>
            <person name="Weisblat D.A."/>
            <person name="Putnam N.H."/>
            <person name="Grigoriev I.V."/>
            <person name="Rokhsar D.S."/>
        </authorList>
    </citation>
    <scope>NUCLEOTIDE SEQUENCE</scope>
</reference>
<dbReference type="GO" id="GO:1990573">
    <property type="term" value="P:potassium ion import across plasma membrane"/>
    <property type="evidence" value="ECO:0000318"/>
    <property type="project" value="GO_Central"/>
</dbReference>
<keyword evidence="9 12" id="KW-0472">Membrane</keyword>
<evidence type="ECO:0000256" key="5">
    <source>
        <dbReference type="ARBA" id="ARBA00022882"/>
    </source>
</evidence>
<dbReference type="OMA" id="ETQMSIG"/>
<dbReference type="EMBL" id="KB097026">
    <property type="protein sequence ID" value="ESO00025.1"/>
    <property type="molecule type" value="Genomic_DNA"/>
</dbReference>
<gene>
    <name evidence="16" type="primary">20197711</name>
    <name evidence="15" type="ORF">HELRODRAFT_157415</name>
</gene>
<dbReference type="InterPro" id="IPR040445">
    <property type="entry name" value="Kir_TM"/>
</dbReference>
<keyword evidence="3 11" id="KW-0633">Potassium transport</keyword>
<feature type="domain" description="Inward rectifier potassium channel C-terminal" evidence="14">
    <location>
        <begin position="171"/>
        <end position="341"/>
    </location>
</feature>
<dbReference type="GO" id="GO:0005886">
    <property type="term" value="C:plasma membrane"/>
    <property type="evidence" value="ECO:0000318"/>
    <property type="project" value="GO_Central"/>
</dbReference>
<dbReference type="EMBL" id="AMQM01005624">
    <property type="status" value="NOT_ANNOTATED_CDS"/>
    <property type="molecule type" value="Genomic_DNA"/>
</dbReference>
<organism evidence="16 17">
    <name type="scientific">Helobdella robusta</name>
    <name type="common">Californian leech</name>
    <dbReference type="NCBI Taxonomy" id="6412"/>
    <lineage>
        <taxon>Eukaryota</taxon>
        <taxon>Metazoa</taxon>
        <taxon>Spiralia</taxon>
        <taxon>Lophotrochozoa</taxon>
        <taxon>Annelida</taxon>
        <taxon>Clitellata</taxon>
        <taxon>Hirudinea</taxon>
        <taxon>Rhynchobdellida</taxon>
        <taxon>Glossiphoniidae</taxon>
        <taxon>Helobdella</taxon>
    </lineage>
</organism>
<comment type="similarity">
    <text evidence="11">Belongs to the inward rectifier-type potassium channel (TC 1.A.2.1) family.</text>
</comment>
<sequence length="367" mass="42320">MRGRLFAGRRTERLIEKDGSCSVVSKNVSYSQNSFYRDIFTSLLDMRWRYNMVVFVFVFVGSWFFFAMLWWMVAFFHGDLPNDKVTTQRSTNDGMINVPCVDGVNNFLTALLFSVETQQTVGYGTRNLNSHCTSATILLVVQACMGILLQSLMTGVVYSKLSRPKHRARTMMFSKFAVICQRDDQYCLLFRVGDTRKSYLIGTSIRVLLIKSKDECSFFSNFQHSLDLEMDQDAHDSSILLIWPVTVVHKIDENSPLWNVSVEDLFTAKFEIVVVLQGTIEHTGMTAQLCTSYLPSEILWGHRLAPLLTYQNENGKYEIEFSEFHKVIPDKNMPECSARDRGKEVFLSKLKWSILPRMILCMYKYCV</sequence>
<evidence type="ECO:0000256" key="4">
    <source>
        <dbReference type="ARBA" id="ARBA00022692"/>
    </source>
</evidence>
<dbReference type="GO" id="GO:0005242">
    <property type="term" value="F:inward rectifier potassium channel activity"/>
    <property type="evidence" value="ECO:0000318"/>
    <property type="project" value="GO_Central"/>
</dbReference>
<evidence type="ECO:0000313" key="15">
    <source>
        <dbReference type="EMBL" id="ESO00025.1"/>
    </source>
</evidence>
<evidence type="ECO:0000256" key="10">
    <source>
        <dbReference type="ARBA" id="ARBA00023303"/>
    </source>
</evidence>
<dbReference type="PRINTS" id="PR01320">
    <property type="entry name" value="KIRCHANNEL"/>
</dbReference>
<dbReference type="InterPro" id="IPR013518">
    <property type="entry name" value="K_chnl_inward-rec_Kir_cyto"/>
</dbReference>
<evidence type="ECO:0000313" key="16">
    <source>
        <dbReference type="EnsemblMetazoa" id="HelroP157415"/>
    </source>
</evidence>
<dbReference type="GO" id="GO:0034765">
    <property type="term" value="P:regulation of monoatomic ion transmembrane transport"/>
    <property type="evidence" value="ECO:0000318"/>
    <property type="project" value="GO_Central"/>
</dbReference>
<dbReference type="EMBL" id="AMQM01005625">
    <property type="status" value="NOT_ANNOTATED_CDS"/>
    <property type="molecule type" value="Genomic_DNA"/>
</dbReference>
<keyword evidence="17" id="KW-1185">Reference proteome</keyword>
<reference evidence="15 17" key="2">
    <citation type="journal article" date="2013" name="Nature">
        <title>Insights into bilaterian evolution from three spiralian genomes.</title>
        <authorList>
            <person name="Simakov O."/>
            <person name="Marletaz F."/>
            <person name="Cho S.J."/>
            <person name="Edsinger-Gonzales E."/>
            <person name="Havlak P."/>
            <person name="Hellsten U."/>
            <person name="Kuo D.H."/>
            <person name="Larsson T."/>
            <person name="Lv J."/>
            <person name="Arendt D."/>
            <person name="Savage R."/>
            <person name="Osoegawa K."/>
            <person name="de Jong P."/>
            <person name="Grimwood J."/>
            <person name="Chapman J.A."/>
            <person name="Shapiro H."/>
            <person name="Aerts A."/>
            <person name="Otillar R.P."/>
            <person name="Terry A.Y."/>
            <person name="Boore J.L."/>
            <person name="Grigoriev I.V."/>
            <person name="Lindberg D.R."/>
            <person name="Seaver E.C."/>
            <person name="Weisblat D.A."/>
            <person name="Putnam N.H."/>
            <person name="Rokhsar D.S."/>
        </authorList>
    </citation>
    <scope>NUCLEOTIDE SEQUENCE</scope>
</reference>
<name>T1EMB1_HELRO</name>
<dbReference type="GO" id="GO:0034702">
    <property type="term" value="C:monoatomic ion channel complex"/>
    <property type="evidence" value="ECO:0007669"/>
    <property type="project" value="UniProtKB-KW"/>
</dbReference>
<dbReference type="GeneID" id="20197711"/>
<evidence type="ECO:0000259" key="13">
    <source>
        <dbReference type="Pfam" id="PF01007"/>
    </source>
</evidence>
<evidence type="ECO:0000256" key="1">
    <source>
        <dbReference type="ARBA" id="ARBA00004141"/>
    </source>
</evidence>
<dbReference type="SUPFAM" id="SSF81324">
    <property type="entry name" value="Voltage-gated potassium channels"/>
    <property type="match status" value="1"/>
</dbReference>
<evidence type="ECO:0000256" key="8">
    <source>
        <dbReference type="ARBA" id="ARBA00023065"/>
    </source>
</evidence>
<dbReference type="KEGG" id="hro:HELRODRAFT_157415"/>
<dbReference type="Pfam" id="PF01007">
    <property type="entry name" value="IRK"/>
    <property type="match status" value="1"/>
</dbReference>
<comment type="subcellular location">
    <subcellularLocation>
        <location evidence="1 11">Membrane</location>
        <topology evidence="1 11">Multi-pass membrane protein</topology>
    </subcellularLocation>
</comment>
<dbReference type="SUPFAM" id="SSF81296">
    <property type="entry name" value="E set domains"/>
    <property type="match status" value="1"/>
</dbReference>
<dbReference type="EnsemblMetazoa" id="HelroT157415">
    <property type="protein sequence ID" value="HelroP157415"/>
    <property type="gene ID" value="HelroG157415"/>
</dbReference>
<evidence type="ECO:0000259" key="14">
    <source>
        <dbReference type="Pfam" id="PF17655"/>
    </source>
</evidence>
<evidence type="ECO:0000256" key="3">
    <source>
        <dbReference type="ARBA" id="ARBA00022538"/>
    </source>
</evidence>
<dbReference type="OrthoDB" id="273257at2759"/>